<evidence type="ECO:0000256" key="1">
    <source>
        <dbReference type="SAM" id="MobiDB-lite"/>
    </source>
</evidence>
<dbReference type="Proteomes" id="UP000267029">
    <property type="component" value="Unassembled WGS sequence"/>
</dbReference>
<evidence type="ECO:0000313" key="4">
    <source>
        <dbReference type="WBParaSite" id="MCOS_0001033301-mRNA-1"/>
    </source>
</evidence>
<evidence type="ECO:0000313" key="3">
    <source>
        <dbReference type="Proteomes" id="UP000267029"/>
    </source>
</evidence>
<sequence length="107" mass="12391">MCIDVVTIEFKDWQVVREKAGGLDGRLAVRSAAGAPPVGPPTHKMYRQHRRRQKAIVRNQQLNQRKRSAYSRQFSSSSINHANFQQQRLARIETARHKSRRKIQSVN</sequence>
<organism evidence="4">
    <name type="scientific">Mesocestoides corti</name>
    <name type="common">Flatworm</name>
    <dbReference type="NCBI Taxonomy" id="53468"/>
    <lineage>
        <taxon>Eukaryota</taxon>
        <taxon>Metazoa</taxon>
        <taxon>Spiralia</taxon>
        <taxon>Lophotrochozoa</taxon>
        <taxon>Platyhelminthes</taxon>
        <taxon>Cestoda</taxon>
        <taxon>Eucestoda</taxon>
        <taxon>Cyclophyllidea</taxon>
        <taxon>Mesocestoididae</taxon>
        <taxon>Mesocestoides</taxon>
    </lineage>
</organism>
<keyword evidence="3" id="KW-1185">Reference proteome</keyword>
<feature type="region of interest" description="Disordered" evidence="1">
    <location>
        <begin position="57"/>
        <end position="86"/>
    </location>
</feature>
<gene>
    <name evidence="2" type="ORF">MCOS_LOCUS10334</name>
</gene>
<dbReference type="AlphaFoldDB" id="A0A0R3UR28"/>
<proteinExistence type="predicted"/>
<reference evidence="4" key="1">
    <citation type="submission" date="2017-02" db="UniProtKB">
        <authorList>
            <consortium name="WormBaseParasite"/>
        </authorList>
    </citation>
    <scope>IDENTIFICATION</scope>
</reference>
<name>A0A0R3UR28_MESCO</name>
<evidence type="ECO:0000313" key="2">
    <source>
        <dbReference type="EMBL" id="VDD84331.1"/>
    </source>
</evidence>
<protein>
    <submittedName>
        <fullName evidence="4">BZIP domain-containing protein</fullName>
    </submittedName>
</protein>
<reference evidence="2 3" key="2">
    <citation type="submission" date="2018-10" db="EMBL/GenBank/DDBJ databases">
        <authorList>
            <consortium name="Pathogen Informatics"/>
        </authorList>
    </citation>
    <scope>NUCLEOTIDE SEQUENCE [LARGE SCALE GENOMIC DNA]</scope>
</reference>
<accession>A0A0R3UR28</accession>
<dbReference type="WBParaSite" id="MCOS_0001033301-mRNA-1">
    <property type="protein sequence ID" value="MCOS_0001033301-mRNA-1"/>
    <property type="gene ID" value="MCOS_0001033301"/>
</dbReference>
<dbReference type="EMBL" id="UXSR01006180">
    <property type="protein sequence ID" value="VDD84331.1"/>
    <property type="molecule type" value="Genomic_DNA"/>
</dbReference>